<reference evidence="3" key="2">
    <citation type="submission" date="2015-01" db="EMBL/GenBank/DDBJ databases">
        <title>Evolutionary Origins and Diversification of the Mycorrhizal Mutualists.</title>
        <authorList>
            <consortium name="DOE Joint Genome Institute"/>
            <consortium name="Mycorrhizal Genomics Consortium"/>
            <person name="Kohler A."/>
            <person name="Kuo A."/>
            <person name="Nagy L.G."/>
            <person name="Floudas D."/>
            <person name="Copeland A."/>
            <person name="Barry K.W."/>
            <person name="Cichocki N."/>
            <person name="Veneault-Fourrey C."/>
            <person name="LaButti K."/>
            <person name="Lindquist E.A."/>
            <person name="Lipzen A."/>
            <person name="Lundell T."/>
            <person name="Morin E."/>
            <person name="Murat C."/>
            <person name="Riley R."/>
            <person name="Ohm R."/>
            <person name="Sun H."/>
            <person name="Tunlid A."/>
            <person name="Henrissat B."/>
            <person name="Grigoriev I.V."/>
            <person name="Hibbett D.S."/>
            <person name="Martin F."/>
        </authorList>
    </citation>
    <scope>NUCLEOTIDE SEQUENCE [LARGE SCALE GENOMIC DNA]</scope>
    <source>
        <strain evidence="3">Foug A</strain>
    </source>
</reference>
<sequence>MAIDELHKAWAKLDQLERQERYLVERLSHIHKEIGAQKLEIDDLIKGRPPAINRLPTELLSQIFALCIPDSKFPEKPLHRIVSVSRRWRDVVWDDPSFWTFIKVTPTQDKKLLKKQLKRSRKALLDIWIVDWDGHRVYDAYDKLCALLGAIVPHANRWRSLIISESMDLEFMEPILMKMNHLSIPFLREFSIDITDDLDYPDMPCPDFLSPTCAPALEYLTLKPSFQLDNFTALPALKVLHLTFPYADDPPPVISMLTPAQSLISLVLDGGSTGWSFKQNDLYCPLLEKLTLYVDEPVPFLAAIVAPNLRYVECRILDPVEFDTIEGKFRDVHDLSLISSYQAEGRSREPLCRAFPWVRRVHVAVWDASFLMTGIDGSGVLGERPLVDQWLNLETVIVESLHRGWLELWELGDDPIVKWLRGRQESGLSRLRVRLSPVHAGEDKLSIYYALLGKHCNLEIFNYPTQ</sequence>
<dbReference type="InterPro" id="IPR001810">
    <property type="entry name" value="F-box_dom"/>
</dbReference>
<dbReference type="Proteomes" id="UP000053989">
    <property type="component" value="Unassembled WGS sequence"/>
</dbReference>
<protein>
    <recommendedName>
        <fullName evidence="1">F-box domain-containing protein</fullName>
    </recommendedName>
</protein>
<organism evidence="2 3">
    <name type="scientific">Scleroderma citrinum Foug A</name>
    <dbReference type="NCBI Taxonomy" id="1036808"/>
    <lineage>
        <taxon>Eukaryota</taxon>
        <taxon>Fungi</taxon>
        <taxon>Dikarya</taxon>
        <taxon>Basidiomycota</taxon>
        <taxon>Agaricomycotina</taxon>
        <taxon>Agaricomycetes</taxon>
        <taxon>Agaricomycetidae</taxon>
        <taxon>Boletales</taxon>
        <taxon>Sclerodermatineae</taxon>
        <taxon>Sclerodermataceae</taxon>
        <taxon>Scleroderma</taxon>
    </lineage>
</organism>
<dbReference type="OrthoDB" id="2705344at2759"/>
<dbReference type="AlphaFoldDB" id="A0A0C3AD46"/>
<dbReference type="Pfam" id="PF12937">
    <property type="entry name" value="F-box-like"/>
    <property type="match status" value="1"/>
</dbReference>
<evidence type="ECO:0000259" key="1">
    <source>
        <dbReference type="PROSITE" id="PS50181"/>
    </source>
</evidence>
<gene>
    <name evidence="2" type="ORF">SCLCIDRAFT_1214644</name>
</gene>
<evidence type="ECO:0000313" key="3">
    <source>
        <dbReference type="Proteomes" id="UP000053989"/>
    </source>
</evidence>
<evidence type="ECO:0000313" key="2">
    <source>
        <dbReference type="EMBL" id="KIM62857.1"/>
    </source>
</evidence>
<keyword evidence="3" id="KW-1185">Reference proteome</keyword>
<dbReference type="InterPro" id="IPR036047">
    <property type="entry name" value="F-box-like_dom_sf"/>
</dbReference>
<dbReference type="STRING" id="1036808.A0A0C3AD46"/>
<dbReference type="SUPFAM" id="SSF81383">
    <property type="entry name" value="F-box domain"/>
    <property type="match status" value="1"/>
</dbReference>
<dbReference type="PROSITE" id="PS50181">
    <property type="entry name" value="FBOX"/>
    <property type="match status" value="1"/>
</dbReference>
<dbReference type="InParanoid" id="A0A0C3AD46"/>
<dbReference type="HOGENOM" id="CLU_023752_1_0_1"/>
<feature type="domain" description="F-box" evidence="1">
    <location>
        <begin position="49"/>
        <end position="102"/>
    </location>
</feature>
<accession>A0A0C3AD46</accession>
<reference evidence="2 3" key="1">
    <citation type="submission" date="2014-04" db="EMBL/GenBank/DDBJ databases">
        <authorList>
            <consortium name="DOE Joint Genome Institute"/>
            <person name="Kuo A."/>
            <person name="Kohler A."/>
            <person name="Nagy L.G."/>
            <person name="Floudas D."/>
            <person name="Copeland A."/>
            <person name="Barry K.W."/>
            <person name="Cichocki N."/>
            <person name="Veneault-Fourrey C."/>
            <person name="LaButti K."/>
            <person name="Lindquist E.A."/>
            <person name="Lipzen A."/>
            <person name="Lundell T."/>
            <person name="Morin E."/>
            <person name="Murat C."/>
            <person name="Sun H."/>
            <person name="Tunlid A."/>
            <person name="Henrissat B."/>
            <person name="Grigoriev I.V."/>
            <person name="Hibbett D.S."/>
            <person name="Martin F."/>
            <person name="Nordberg H.P."/>
            <person name="Cantor M.N."/>
            <person name="Hua S.X."/>
        </authorList>
    </citation>
    <scope>NUCLEOTIDE SEQUENCE [LARGE SCALE GENOMIC DNA]</scope>
    <source>
        <strain evidence="2 3">Foug A</strain>
    </source>
</reference>
<name>A0A0C3AD46_9AGAM</name>
<dbReference type="EMBL" id="KN822039">
    <property type="protein sequence ID" value="KIM62857.1"/>
    <property type="molecule type" value="Genomic_DNA"/>
</dbReference>
<dbReference type="Gene3D" id="1.20.1280.50">
    <property type="match status" value="1"/>
</dbReference>
<proteinExistence type="predicted"/>